<feature type="transmembrane region" description="Helical" evidence="1">
    <location>
        <begin position="50"/>
        <end position="71"/>
    </location>
</feature>
<evidence type="ECO:0000313" key="2">
    <source>
        <dbReference type="EMBL" id="MEK7953273.1"/>
    </source>
</evidence>
<protein>
    <recommendedName>
        <fullName evidence="4">TVP38/TMEM64 family membrane protein</fullName>
    </recommendedName>
</protein>
<dbReference type="Proteomes" id="UP001371305">
    <property type="component" value="Unassembled WGS sequence"/>
</dbReference>
<dbReference type="EMBL" id="JBBUKT010000010">
    <property type="protein sequence ID" value="MEK7953273.1"/>
    <property type="molecule type" value="Genomic_DNA"/>
</dbReference>
<keyword evidence="1" id="KW-0812">Transmembrane</keyword>
<organism evidence="2 3">
    <name type="scientific">Luteolibacter soli</name>
    <dbReference type="NCBI Taxonomy" id="3135280"/>
    <lineage>
        <taxon>Bacteria</taxon>
        <taxon>Pseudomonadati</taxon>
        <taxon>Verrucomicrobiota</taxon>
        <taxon>Verrucomicrobiia</taxon>
        <taxon>Verrucomicrobiales</taxon>
        <taxon>Verrucomicrobiaceae</taxon>
        <taxon>Luteolibacter</taxon>
    </lineage>
</organism>
<keyword evidence="1" id="KW-1133">Transmembrane helix</keyword>
<comment type="caution">
    <text evidence="2">The sequence shown here is derived from an EMBL/GenBank/DDBJ whole genome shotgun (WGS) entry which is preliminary data.</text>
</comment>
<evidence type="ECO:0000256" key="1">
    <source>
        <dbReference type="SAM" id="Phobius"/>
    </source>
</evidence>
<accession>A0ABU9B0E4</accession>
<proteinExistence type="predicted"/>
<name>A0ABU9B0E4_9BACT</name>
<gene>
    <name evidence="2" type="ORF">WKV53_22355</name>
</gene>
<feature type="transmembrane region" description="Helical" evidence="1">
    <location>
        <begin position="158"/>
        <end position="181"/>
    </location>
</feature>
<evidence type="ECO:0000313" key="3">
    <source>
        <dbReference type="Proteomes" id="UP001371305"/>
    </source>
</evidence>
<feature type="transmembrane region" description="Helical" evidence="1">
    <location>
        <begin position="12"/>
        <end position="30"/>
    </location>
</feature>
<evidence type="ECO:0008006" key="4">
    <source>
        <dbReference type="Google" id="ProtNLM"/>
    </source>
</evidence>
<keyword evidence="1" id="KW-0472">Membrane</keyword>
<reference evidence="2 3" key="1">
    <citation type="submission" date="2024-04" db="EMBL/GenBank/DDBJ databases">
        <title>Luteolibacter sp. isolated from soil.</title>
        <authorList>
            <person name="An J."/>
        </authorList>
    </citation>
    <scope>NUCLEOTIDE SEQUENCE [LARGE SCALE GENOMIC DNA]</scope>
    <source>
        <strain evidence="2 3">Y139</strain>
    </source>
</reference>
<feature type="transmembrane region" description="Helical" evidence="1">
    <location>
        <begin position="187"/>
        <end position="206"/>
    </location>
</feature>
<feature type="transmembrane region" description="Helical" evidence="1">
    <location>
        <begin position="78"/>
        <end position="99"/>
    </location>
</feature>
<keyword evidence="3" id="KW-1185">Reference proteome</keyword>
<feature type="transmembrane region" description="Helical" evidence="1">
    <location>
        <begin position="128"/>
        <end position="151"/>
    </location>
</feature>
<sequence length="219" mass="23747">MTLATHIRQHKKLVAAFFLLAAAGAVLWSYRDHVDRESIVAFAEGLPLGLYLAALLVLPLVGFPISPLLAVAGIRFGFAGGMALATGVMFLHNIAAFRLTHGWFRERLRNRLARAGYAVPSIDPKHQVWFTALFAAIHGPPYAAKLYLLALTDVPLRIYLWAGAPIYALFCVIPVGAGSAVDTLKPWVIYVLVGTSVALLAVGVLLKRKWKCCGVDDAD</sequence>
<dbReference type="RefSeq" id="WP_341407037.1">
    <property type="nucleotide sequence ID" value="NZ_JBBUKT010000010.1"/>
</dbReference>